<keyword evidence="3" id="KW-1185">Reference proteome</keyword>
<dbReference type="EMBL" id="CP003350">
    <property type="protein sequence ID" value="AFC85101.1"/>
    <property type="molecule type" value="Genomic_DNA"/>
</dbReference>
<dbReference type="RefSeq" id="WP_014402107.1">
    <property type="nucleotide sequence ID" value="NC_017033.1"/>
</dbReference>
<keyword evidence="1" id="KW-0732">Signal</keyword>
<dbReference type="STRING" id="767434.Fraau_0623"/>
<feature type="chain" id="PRO_5003614945" evidence="1">
    <location>
        <begin position="23"/>
        <end position="157"/>
    </location>
</feature>
<evidence type="ECO:0000256" key="1">
    <source>
        <dbReference type="SAM" id="SignalP"/>
    </source>
</evidence>
<evidence type="ECO:0000313" key="2">
    <source>
        <dbReference type="EMBL" id="AFC85101.1"/>
    </source>
</evidence>
<dbReference type="Gene3D" id="1.20.120.1620">
    <property type="match status" value="1"/>
</dbReference>
<accession>H8L5E4</accession>
<dbReference type="Pfam" id="PF16695">
    <property type="entry name" value="Tai4"/>
    <property type="match status" value="1"/>
</dbReference>
<organism evidence="2 3">
    <name type="scientific">Frateuria aurantia (strain ATCC 33424 / DSM 6220 / KCTC 2777 / LMG 1558 / NBRC 3245 / NCIMB 13370)</name>
    <name type="common">Acetobacter aurantius</name>
    <dbReference type="NCBI Taxonomy" id="767434"/>
    <lineage>
        <taxon>Bacteria</taxon>
        <taxon>Pseudomonadati</taxon>
        <taxon>Pseudomonadota</taxon>
        <taxon>Gammaproteobacteria</taxon>
        <taxon>Lysobacterales</taxon>
        <taxon>Rhodanobacteraceae</taxon>
        <taxon>Frateuria</taxon>
    </lineage>
</organism>
<feature type="signal peptide" evidence="1">
    <location>
        <begin position="1"/>
        <end position="22"/>
    </location>
</feature>
<reference evidence="2" key="1">
    <citation type="submission" date="2012-02" db="EMBL/GenBank/DDBJ databases">
        <title>The complete genome of Frateuria aurantia DSM 6220.</title>
        <authorList>
            <consortium name="US DOE Joint Genome Institute (JGI-PGF)"/>
            <person name="Lucas S."/>
            <person name="Copeland A."/>
            <person name="Lapidus A."/>
            <person name="Glavina del Rio T."/>
            <person name="Dalin E."/>
            <person name="Tice H."/>
            <person name="Bruce D."/>
            <person name="Goodwin L."/>
            <person name="Pitluck S."/>
            <person name="Peters L."/>
            <person name="Ovchinnikova G."/>
            <person name="Teshima H."/>
            <person name="Kyrpides N."/>
            <person name="Mavromatis K."/>
            <person name="Ivanova N."/>
            <person name="Brettin T."/>
            <person name="Detter J.C."/>
            <person name="Han C."/>
            <person name="Larimer F."/>
            <person name="Land M."/>
            <person name="Hauser L."/>
            <person name="Markowitz V."/>
            <person name="Cheng J.-F."/>
            <person name="Hugenholtz P."/>
            <person name="Woyke T."/>
            <person name="Wu D."/>
            <person name="Brambilla E."/>
            <person name="Klenk H.-P."/>
            <person name="Eisen J.A."/>
        </authorList>
    </citation>
    <scope>NUCLEOTIDE SEQUENCE</scope>
    <source>
        <strain evidence="2">DSM 6220</strain>
    </source>
</reference>
<dbReference type="KEGG" id="fau:Fraau_0623"/>
<gene>
    <name evidence="2" type="ordered locus">Fraau_0623</name>
</gene>
<dbReference type="AlphaFoldDB" id="H8L5E4"/>
<proteinExistence type="predicted"/>
<dbReference type="eggNOG" id="ENOG5032I45">
    <property type="taxonomic scope" value="Bacteria"/>
</dbReference>
<sequence>MSRRFVVMLACLLACSAAQSLADTDFDEHYPHQGPEAAGRSYAINYRDLVLANCIAKAYAKDPDVDKDAGSSASALIEWLAYDMDAATQPMWELLERYLDRRYTAPGRNASHKDVRFDFMKCLDLYHSAALQDQVRRYVGDPDRTARQDAKAMNLDP</sequence>
<dbReference type="HOGENOM" id="CLU_133167_0_0_6"/>
<name>H8L5E4_FRAAD</name>
<dbReference type="InterPro" id="IPR038314">
    <property type="entry name" value="T6SS_sf"/>
</dbReference>
<evidence type="ECO:0000313" key="3">
    <source>
        <dbReference type="Proteomes" id="UP000005234"/>
    </source>
</evidence>
<protein>
    <submittedName>
        <fullName evidence="2">Uncharacterized protein</fullName>
    </submittedName>
</protein>
<dbReference type="Proteomes" id="UP000005234">
    <property type="component" value="Chromosome"/>
</dbReference>
<dbReference type="InterPro" id="IPR032032">
    <property type="entry name" value="Tai4"/>
</dbReference>